<sequence length="229" mass="26338">MHSEKIYLYIGPTAYNLPLDQLIPQYTEVLPPVRRGDIQHLIGLASPATIVIVDGTYHTFPAVSHVEIKNALTAGWQVWGLSSMGAIRAAEMHELGMKGYGMVYQRFIDDEDLPDDYVALVHSTEPPWFPVSEPLIHFECLLNEALRQSVITRKVHNILMHNLQNMWFGDRTITYLRKKSHELMNGGNQSFCAMLSRMEDFRLKTWDVVDFFHEQPFSNIRSQHGNQIN</sequence>
<dbReference type="EMBL" id="UHJC01000001">
    <property type="protein sequence ID" value="SUP80176.1"/>
    <property type="molecule type" value="Genomic_DNA"/>
</dbReference>
<gene>
    <name evidence="2" type="ORF">NCTC8580_00217</name>
</gene>
<name>A0A380Q314_YERPU</name>
<protein>
    <submittedName>
        <fullName evidence="2">Uncharacterized conserved protein</fullName>
    </submittedName>
</protein>
<dbReference type="AlphaFoldDB" id="A0A380Q314"/>
<accession>A0A380Q314</accession>
<dbReference type="Proteomes" id="UP000255087">
    <property type="component" value="Unassembled WGS sequence"/>
</dbReference>
<evidence type="ECO:0000313" key="2">
    <source>
        <dbReference type="EMBL" id="SUP80176.1"/>
    </source>
</evidence>
<dbReference type="InterPro" id="IPR012924">
    <property type="entry name" value="TfuA_core"/>
</dbReference>
<proteinExistence type="predicted"/>
<feature type="domain" description="TfuA-like core" evidence="1">
    <location>
        <begin position="54"/>
        <end position="172"/>
    </location>
</feature>
<evidence type="ECO:0000259" key="1">
    <source>
        <dbReference type="Pfam" id="PF07812"/>
    </source>
</evidence>
<reference evidence="2 3" key="1">
    <citation type="submission" date="2018-06" db="EMBL/GenBank/DDBJ databases">
        <authorList>
            <consortium name="Pathogen Informatics"/>
            <person name="Doyle S."/>
        </authorList>
    </citation>
    <scope>NUCLEOTIDE SEQUENCE [LARGE SCALE GENOMIC DNA]</scope>
    <source>
        <strain evidence="2 3">NCTC8580</strain>
    </source>
</reference>
<dbReference type="Pfam" id="PF07812">
    <property type="entry name" value="TfuA"/>
    <property type="match status" value="1"/>
</dbReference>
<organism evidence="2 3">
    <name type="scientific">Yersinia pseudotuberculosis</name>
    <dbReference type="NCBI Taxonomy" id="633"/>
    <lineage>
        <taxon>Bacteria</taxon>
        <taxon>Pseudomonadati</taxon>
        <taxon>Pseudomonadota</taxon>
        <taxon>Gammaproteobacteria</taxon>
        <taxon>Enterobacterales</taxon>
        <taxon>Yersiniaceae</taxon>
        <taxon>Yersinia</taxon>
    </lineage>
</organism>
<dbReference type="RefSeq" id="WP_106440885.1">
    <property type="nucleotide sequence ID" value="NZ_NCLF01000013.1"/>
</dbReference>
<evidence type="ECO:0000313" key="3">
    <source>
        <dbReference type="Proteomes" id="UP000255087"/>
    </source>
</evidence>